<dbReference type="SUPFAM" id="SSF52266">
    <property type="entry name" value="SGNH hydrolase"/>
    <property type="match status" value="1"/>
</dbReference>
<organism evidence="2 3">
    <name type="scientific">Thamnocephalis sphaerospora</name>
    <dbReference type="NCBI Taxonomy" id="78915"/>
    <lineage>
        <taxon>Eukaryota</taxon>
        <taxon>Fungi</taxon>
        <taxon>Fungi incertae sedis</taxon>
        <taxon>Zoopagomycota</taxon>
        <taxon>Zoopagomycotina</taxon>
        <taxon>Zoopagomycetes</taxon>
        <taxon>Zoopagales</taxon>
        <taxon>Sigmoideomycetaceae</taxon>
        <taxon>Thamnocephalis</taxon>
    </lineage>
</organism>
<evidence type="ECO:0000313" key="3">
    <source>
        <dbReference type="Proteomes" id="UP000271241"/>
    </source>
</evidence>
<keyword evidence="1" id="KW-0378">Hydrolase</keyword>
<dbReference type="GO" id="GO:0016788">
    <property type="term" value="F:hydrolase activity, acting on ester bonds"/>
    <property type="evidence" value="ECO:0007669"/>
    <property type="project" value="InterPro"/>
</dbReference>
<dbReference type="Proteomes" id="UP000271241">
    <property type="component" value="Unassembled WGS sequence"/>
</dbReference>
<evidence type="ECO:0000256" key="1">
    <source>
        <dbReference type="ARBA" id="ARBA00022801"/>
    </source>
</evidence>
<protein>
    <submittedName>
        <fullName evidence="2">GDSL lipase/esterase</fullName>
    </submittedName>
</protein>
<name>A0A4P9XQY0_9FUNG</name>
<dbReference type="InterPro" id="IPR001087">
    <property type="entry name" value="GDSL"/>
</dbReference>
<dbReference type="AlphaFoldDB" id="A0A4P9XQY0"/>
<dbReference type="OrthoDB" id="1600564at2759"/>
<dbReference type="STRING" id="78915.A0A4P9XQY0"/>
<accession>A0A4P9XQY0</accession>
<gene>
    <name evidence="2" type="ORF">THASP1DRAFT_29736</name>
</gene>
<dbReference type="InterPro" id="IPR051058">
    <property type="entry name" value="GDSL_Est/Lipase"/>
</dbReference>
<dbReference type="EMBL" id="KZ992601">
    <property type="protein sequence ID" value="RKP08455.1"/>
    <property type="molecule type" value="Genomic_DNA"/>
</dbReference>
<evidence type="ECO:0000313" key="2">
    <source>
        <dbReference type="EMBL" id="RKP08455.1"/>
    </source>
</evidence>
<dbReference type="PANTHER" id="PTHR45648">
    <property type="entry name" value="GDSL LIPASE/ACYLHYDROLASE FAMILY PROTEIN (AFU_ORTHOLOGUE AFUA_4G14700)"/>
    <property type="match status" value="1"/>
</dbReference>
<dbReference type="Pfam" id="PF00657">
    <property type="entry name" value="Lipase_GDSL"/>
    <property type="match status" value="1"/>
</dbReference>
<dbReference type="CDD" id="cd01846">
    <property type="entry name" value="fatty_acyltransferase_like"/>
    <property type="match status" value="1"/>
</dbReference>
<dbReference type="PANTHER" id="PTHR45648:SF22">
    <property type="entry name" value="GDSL LIPASE_ACYLHYDROLASE FAMILY PROTEIN (AFU_ORTHOLOGUE AFUA_4G14700)"/>
    <property type="match status" value="1"/>
</dbReference>
<dbReference type="InterPro" id="IPR036514">
    <property type="entry name" value="SGNH_hydro_sf"/>
</dbReference>
<sequence length="285" mass="32036">MAADGNTAPILAHIDLLAVFGDSFSDTNNTHCLSGGKAPDPDFNYQGRSSNGPLWVDYVAERLSKPVRNYAYCGATSDNTLVRGTYDLERQHTVPCGREQTAKYIAEPRNTDRVLHVIELGNNEYLNQLYPDVEITEELQGKIVNSIVETMDTLRVQTGGRYFLIFALASLHRTPLVTAMSAETVAAFEDAVCLHNRLLMKRVSAYATAYPDITMRVFNLSEHMIQMLDHQLPHDMTNTTIACFDEVQSTVYSDQDSYYFWDSVHLTTKANRHVADAVIKVLRTF</sequence>
<dbReference type="Gene3D" id="3.40.50.1110">
    <property type="entry name" value="SGNH hydrolase"/>
    <property type="match status" value="1"/>
</dbReference>
<proteinExistence type="predicted"/>
<keyword evidence="3" id="KW-1185">Reference proteome</keyword>
<reference evidence="3" key="1">
    <citation type="journal article" date="2018" name="Nat. Microbiol.">
        <title>Leveraging single-cell genomics to expand the fungal tree of life.</title>
        <authorList>
            <person name="Ahrendt S.R."/>
            <person name="Quandt C.A."/>
            <person name="Ciobanu D."/>
            <person name="Clum A."/>
            <person name="Salamov A."/>
            <person name="Andreopoulos B."/>
            <person name="Cheng J.F."/>
            <person name="Woyke T."/>
            <person name="Pelin A."/>
            <person name="Henrissat B."/>
            <person name="Reynolds N.K."/>
            <person name="Benny G.L."/>
            <person name="Smith M.E."/>
            <person name="James T.Y."/>
            <person name="Grigoriev I.V."/>
        </authorList>
    </citation>
    <scope>NUCLEOTIDE SEQUENCE [LARGE SCALE GENOMIC DNA]</scope>
    <source>
        <strain evidence="3">RSA 1356</strain>
    </source>
</reference>